<feature type="domain" description="Xylanolytic transcriptional activator regulatory" evidence="7">
    <location>
        <begin position="230"/>
        <end position="309"/>
    </location>
</feature>
<keyword evidence="3" id="KW-0238">DNA-binding</keyword>
<evidence type="ECO:0000256" key="4">
    <source>
        <dbReference type="ARBA" id="ARBA00023163"/>
    </source>
</evidence>
<dbReference type="PANTHER" id="PTHR47663:SF1">
    <property type="entry name" value="XYLANOLYTIC TRANSCRIPTIONAL ACTIVATOR XLNR-RELATED"/>
    <property type="match status" value="1"/>
</dbReference>
<keyword evidence="5" id="KW-0539">Nucleus</keyword>
<evidence type="ECO:0000313" key="8">
    <source>
        <dbReference type="EMBL" id="KAL2801217.1"/>
    </source>
</evidence>
<sequence length="523" mass="58617">MSWPPGNLLEQDYTSASLNTLFCLDKSVASPRDAHAFSYIPFIDIIPPTIPGITHKTIQQCRYPCLHPVLHLVADILPPDAACDLLGVYFAEPEMTRSANTCPYVLSPVIQRKSLLRVTSPRPTCNALLIAILWTVSHTARVAVLEDPTTRSVVMQRLWTLLVRLLQARERQWDETRGLAYTRGSSTGSYITNANDHRSPYKQSNTRIDDVLTYIVLTSVKSQTGSREDCLMWWAKALSLLNHLRLNSETHIAGYTSSAAQETETREECRRVYWLAYALDRHLAFIFNKPLDIHDSDCDVLCPLPEWIWRDIDRIPAENLPARRFGPPRAILGTGFFEYFLPLVAVLGELVEGWARGRHPRLGGDVDASRSDAFIESRLALCEHSLAMLQAVSASLRSSSIDLGQKGTDHLRSSMPSSSMIDDSESPRKSTHTPVPGRMLYMQQHTELVFAYSRSMIQFLHLLLVSTFPKVTDDCLCLSTAHSVAAKECIGRMHSEHRDLPNIPFVLGVYLDCVDVAFASALA</sequence>
<protein>
    <recommendedName>
        <fullName evidence="7">Xylanolytic transcriptional activator regulatory domain-containing protein</fullName>
    </recommendedName>
</protein>
<dbReference type="Pfam" id="PF04082">
    <property type="entry name" value="Fungal_trans"/>
    <property type="match status" value="1"/>
</dbReference>
<dbReference type="CDD" id="cd12148">
    <property type="entry name" value="fungal_TF_MHR"/>
    <property type="match status" value="1"/>
</dbReference>
<dbReference type="InterPro" id="IPR007219">
    <property type="entry name" value="XnlR_reg_dom"/>
</dbReference>
<evidence type="ECO:0000256" key="5">
    <source>
        <dbReference type="ARBA" id="ARBA00023242"/>
    </source>
</evidence>
<keyword evidence="2" id="KW-0805">Transcription regulation</keyword>
<evidence type="ECO:0000313" key="9">
    <source>
        <dbReference type="Proteomes" id="UP001610563"/>
    </source>
</evidence>
<proteinExistence type="predicted"/>
<dbReference type="InterPro" id="IPR051439">
    <property type="entry name" value="XlnR/Xlr1"/>
</dbReference>
<evidence type="ECO:0000259" key="7">
    <source>
        <dbReference type="SMART" id="SM00906"/>
    </source>
</evidence>
<feature type="region of interest" description="Disordered" evidence="6">
    <location>
        <begin position="407"/>
        <end position="435"/>
    </location>
</feature>
<evidence type="ECO:0000256" key="3">
    <source>
        <dbReference type="ARBA" id="ARBA00023125"/>
    </source>
</evidence>
<evidence type="ECO:0000256" key="1">
    <source>
        <dbReference type="ARBA" id="ARBA00022833"/>
    </source>
</evidence>
<name>A0ABR4GQ62_9EURO</name>
<comment type="caution">
    <text evidence="8">The sequence shown here is derived from an EMBL/GenBank/DDBJ whole genome shotgun (WGS) entry which is preliminary data.</text>
</comment>
<gene>
    <name evidence="8" type="ORF">BJX66DRAFT_331391</name>
</gene>
<organism evidence="8 9">
    <name type="scientific">Aspergillus keveii</name>
    <dbReference type="NCBI Taxonomy" id="714993"/>
    <lineage>
        <taxon>Eukaryota</taxon>
        <taxon>Fungi</taxon>
        <taxon>Dikarya</taxon>
        <taxon>Ascomycota</taxon>
        <taxon>Pezizomycotina</taxon>
        <taxon>Eurotiomycetes</taxon>
        <taxon>Eurotiomycetidae</taxon>
        <taxon>Eurotiales</taxon>
        <taxon>Aspergillaceae</taxon>
        <taxon>Aspergillus</taxon>
        <taxon>Aspergillus subgen. Nidulantes</taxon>
    </lineage>
</organism>
<dbReference type="EMBL" id="JBFTWV010000001">
    <property type="protein sequence ID" value="KAL2801217.1"/>
    <property type="molecule type" value="Genomic_DNA"/>
</dbReference>
<keyword evidence="9" id="KW-1185">Reference proteome</keyword>
<evidence type="ECO:0000256" key="2">
    <source>
        <dbReference type="ARBA" id="ARBA00023015"/>
    </source>
</evidence>
<keyword evidence="4" id="KW-0804">Transcription</keyword>
<keyword evidence="1" id="KW-0862">Zinc</keyword>
<evidence type="ECO:0000256" key="6">
    <source>
        <dbReference type="SAM" id="MobiDB-lite"/>
    </source>
</evidence>
<dbReference type="SMART" id="SM00906">
    <property type="entry name" value="Fungal_trans"/>
    <property type="match status" value="1"/>
</dbReference>
<dbReference type="Proteomes" id="UP001610563">
    <property type="component" value="Unassembled WGS sequence"/>
</dbReference>
<accession>A0ABR4GQ62</accession>
<reference evidence="8 9" key="1">
    <citation type="submission" date="2024-07" db="EMBL/GenBank/DDBJ databases">
        <title>Section-level genome sequencing and comparative genomics of Aspergillus sections Usti and Cavernicolus.</title>
        <authorList>
            <consortium name="Lawrence Berkeley National Laboratory"/>
            <person name="Nybo J.L."/>
            <person name="Vesth T.C."/>
            <person name="Theobald S."/>
            <person name="Frisvad J.C."/>
            <person name="Larsen T.O."/>
            <person name="Kjaerboelling I."/>
            <person name="Rothschild-Mancinelli K."/>
            <person name="Lyhne E.K."/>
            <person name="Kogle M.E."/>
            <person name="Barry K."/>
            <person name="Clum A."/>
            <person name="Na H."/>
            <person name="Ledsgaard L."/>
            <person name="Lin J."/>
            <person name="Lipzen A."/>
            <person name="Kuo A."/>
            <person name="Riley R."/>
            <person name="Mondo S."/>
            <person name="Labutti K."/>
            <person name="Haridas S."/>
            <person name="Pangalinan J."/>
            <person name="Salamov A.A."/>
            <person name="Simmons B.A."/>
            <person name="Magnuson J.K."/>
            <person name="Chen J."/>
            <person name="Drula E."/>
            <person name="Henrissat B."/>
            <person name="Wiebenga A."/>
            <person name="Lubbers R.J."/>
            <person name="Gomes A.C."/>
            <person name="Makela M.R."/>
            <person name="Stajich J."/>
            <person name="Grigoriev I.V."/>
            <person name="Mortensen U.H."/>
            <person name="De Vries R.P."/>
            <person name="Baker S.E."/>
            <person name="Andersen M.R."/>
        </authorList>
    </citation>
    <scope>NUCLEOTIDE SEQUENCE [LARGE SCALE GENOMIC DNA]</scope>
    <source>
        <strain evidence="8 9">CBS 209.92</strain>
    </source>
</reference>
<dbReference type="PANTHER" id="PTHR47663">
    <property type="entry name" value="XYLANOLYTIC TRANSCRIPTIONAL ACTIVATOR XLNR-RELATED"/>
    <property type="match status" value="1"/>
</dbReference>